<dbReference type="EC" id="2.7.1.24" evidence="10 11"/>
<proteinExistence type="inferred from homology"/>
<evidence type="ECO:0000256" key="1">
    <source>
        <dbReference type="ARBA" id="ARBA00004651"/>
    </source>
</evidence>
<dbReference type="GO" id="GO:0022857">
    <property type="term" value="F:transmembrane transporter activity"/>
    <property type="evidence" value="ECO:0007669"/>
    <property type="project" value="InterPro"/>
</dbReference>
<evidence type="ECO:0000313" key="13">
    <source>
        <dbReference type="Proteomes" id="UP000560081"/>
    </source>
</evidence>
<evidence type="ECO:0000256" key="7">
    <source>
        <dbReference type="ARBA" id="ARBA00022840"/>
    </source>
</evidence>
<organism evidence="12 13">
    <name type="scientific">Micrococcus flavus</name>
    <dbReference type="NCBI Taxonomy" id="384602"/>
    <lineage>
        <taxon>Bacteria</taxon>
        <taxon>Bacillati</taxon>
        <taxon>Actinomycetota</taxon>
        <taxon>Actinomycetes</taxon>
        <taxon>Micrococcales</taxon>
        <taxon>Micrococcaceae</taxon>
        <taxon>Micrococcus</taxon>
    </lineage>
</organism>
<dbReference type="OrthoDB" id="9775735at2"/>
<dbReference type="UniPathway" id="UPA00241">
    <property type="reaction ID" value="UER00356"/>
</dbReference>
<dbReference type="InterPro" id="IPR001977">
    <property type="entry name" value="Depp_CoAkinase"/>
</dbReference>
<comment type="pathway">
    <text evidence="10">Cofactor biosynthesis; coenzyme A biosynthesis; CoA from (R)-pantothenate: step 5/5.</text>
</comment>
<dbReference type="GO" id="GO:0005737">
    <property type="term" value="C:cytoplasm"/>
    <property type="evidence" value="ECO:0007669"/>
    <property type="project" value="UniProtKB-SubCell"/>
</dbReference>
<dbReference type="Pfam" id="PF01121">
    <property type="entry name" value="CoaE"/>
    <property type="match status" value="1"/>
</dbReference>
<accession>A0A4Y8X3T7</accession>
<keyword evidence="3" id="KW-0813">Transport</keyword>
<dbReference type="GO" id="GO:0005524">
    <property type="term" value="F:ATP binding"/>
    <property type="evidence" value="ECO:0007669"/>
    <property type="project" value="UniProtKB-UniRule"/>
</dbReference>
<evidence type="ECO:0000256" key="11">
    <source>
        <dbReference type="NCBIfam" id="TIGR00152"/>
    </source>
</evidence>
<dbReference type="AlphaFoldDB" id="A0A4Y8X3T7"/>
<protein>
    <recommendedName>
        <fullName evidence="10 11">Dephospho-CoA kinase</fullName>
        <ecNumber evidence="10 11">2.7.1.24</ecNumber>
    </recommendedName>
    <alternativeName>
        <fullName evidence="10">Dephosphocoenzyme A kinase</fullName>
    </alternativeName>
</protein>
<comment type="caution">
    <text evidence="10">Lacks conserved residue(s) required for the propagation of feature annotation.</text>
</comment>
<comment type="caution">
    <text evidence="12">The sequence shown here is derived from an EMBL/GenBank/DDBJ whole genome shotgun (WGS) entry which is preliminary data.</text>
</comment>
<dbReference type="GO" id="GO:0004140">
    <property type="term" value="F:dephospho-CoA kinase activity"/>
    <property type="evidence" value="ECO:0007669"/>
    <property type="project" value="UniProtKB-UniRule"/>
</dbReference>
<comment type="subcellular location">
    <subcellularLocation>
        <location evidence="1">Cell membrane</location>
        <topology evidence="1">Multi-pass membrane protein</topology>
    </subcellularLocation>
    <subcellularLocation>
        <location evidence="10">Cytoplasm</location>
    </subcellularLocation>
</comment>
<dbReference type="PANTHER" id="PTHR30047">
    <property type="entry name" value="HIGH-AFFINITY CHOLINE TRANSPORT PROTEIN-RELATED"/>
    <property type="match status" value="1"/>
</dbReference>
<sequence length="789" mass="85413">MSSPLTKLHDRLGLRTSPAIFFPAALVVVLFTAAMSIFPAQVQGLFGIGASWLRYDIGWFYTLSATLLVVFALGLAFSRYGRVKLGDDDSRPEYSGIAWFGMMFAAGVGAVLMFWGIAEPMYHYALPPLEDTAPFSDKAAHNALSIANFHFGVHMWAILIVPGLSFGYFTYKRKLPPRVSSAFYPLIGDRIHGPIGKTIDTISIVSTVFGVAVSTGLGALQINAGMNYVFGTPVAGWIQALIMAVITAAAITSVLAGMDKGVKRLSYINILMAIALMVYCLMWAASSMDVVRGTVESAGRYVSSLPLLSTFNDTFHSGEWSGAWTVFYWAWTVTWAPFVGMFVAKISRGRTIREFVSASIGLPTLFVIIWIGIYGNSAFAMDRASAGAPLTGGALTRTIVEEGNVQAALFQYLQELPLYLPIATLALIIIVIFFITSIDSGALVMDAMANGQEDVVSRRQRVFWALSVGAVCTAILITSGDGGLDALQEVIIVIGFPVMILTVLQAGLLVQALREDAGAARPIRTRQWKRVLPAEEYHRRAQEEGDVSAYVIRPEFEPGTEPEFDTHTPNTWHQQQAVAQRARVTVGLTGGIASGRTAVGEEFERLGAVVVEFDDVAEDLLVSGSPLVDELRDVFGEEIVRPDGSVDLRALDRLTNRSQAARQRYLEVVTPAVRAEADRRAKAAGEDAVLVVDLAVLAETGSHRDFDQVVTVTAPAEQRVDRLMADRGLSREQAWAVIDGGAADGARAEIADTVIPNDGTREDLAAAVRAYWDERILPVLDPHAAGKVG</sequence>
<comment type="function">
    <text evidence="10">Catalyzes the phosphorylation of the 3'-hydroxyl group of dephosphocoenzyme A to form coenzyme A.</text>
</comment>
<dbReference type="RefSeq" id="WP_135027636.1">
    <property type="nucleotide sequence ID" value="NZ_BMLA01000001.1"/>
</dbReference>
<dbReference type="PANTHER" id="PTHR30047:SF7">
    <property type="entry name" value="HIGH-AFFINITY CHOLINE TRANSPORT PROTEIN"/>
    <property type="match status" value="1"/>
</dbReference>
<keyword evidence="4" id="KW-1003">Cell membrane</keyword>
<gene>
    <name evidence="10" type="primary">coaE</name>
    <name evidence="12" type="ORF">BJ976_001080</name>
</gene>
<keyword evidence="10 12" id="KW-0418">Kinase</keyword>
<keyword evidence="6 10" id="KW-0547">Nucleotide-binding</keyword>
<comment type="catalytic activity">
    <reaction evidence="10">
        <text>3'-dephospho-CoA + ATP = ADP + CoA + H(+)</text>
        <dbReference type="Rhea" id="RHEA:18245"/>
        <dbReference type="ChEBI" id="CHEBI:15378"/>
        <dbReference type="ChEBI" id="CHEBI:30616"/>
        <dbReference type="ChEBI" id="CHEBI:57287"/>
        <dbReference type="ChEBI" id="CHEBI:57328"/>
        <dbReference type="ChEBI" id="CHEBI:456216"/>
        <dbReference type="EC" id="2.7.1.24"/>
    </reaction>
</comment>
<dbReference type="GO" id="GO:0015937">
    <property type="term" value="P:coenzyme A biosynthetic process"/>
    <property type="evidence" value="ECO:0007669"/>
    <property type="project" value="UniProtKB-UniRule"/>
</dbReference>
<evidence type="ECO:0000256" key="10">
    <source>
        <dbReference type="HAMAP-Rule" id="MF_00376"/>
    </source>
</evidence>
<keyword evidence="5" id="KW-0812">Transmembrane</keyword>
<dbReference type="InterPro" id="IPR000060">
    <property type="entry name" value="BCCT_transptr"/>
</dbReference>
<keyword evidence="10" id="KW-0173">Coenzyme A biosynthesis</keyword>
<dbReference type="InterPro" id="IPR027417">
    <property type="entry name" value="P-loop_NTPase"/>
</dbReference>
<keyword evidence="10" id="KW-0808">Transferase</keyword>
<evidence type="ECO:0000256" key="2">
    <source>
        <dbReference type="ARBA" id="ARBA00005658"/>
    </source>
</evidence>
<dbReference type="CDD" id="cd02022">
    <property type="entry name" value="DPCK"/>
    <property type="match status" value="1"/>
</dbReference>
<evidence type="ECO:0000313" key="12">
    <source>
        <dbReference type="EMBL" id="MBB4882729.1"/>
    </source>
</evidence>
<evidence type="ECO:0000256" key="6">
    <source>
        <dbReference type="ARBA" id="ARBA00022741"/>
    </source>
</evidence>
<evidence type="ECO:0000256" key="9">
    <source>
        <dbReference type="ARBA" id="ARBA00023136"/>
    </source>
</evidence>
<dbReference type="NCBIfam" id="TIGR00152">
    <property type="entry name" value="dephospho-CoA kinase"/>
    <property type="match status" value="1"/>
</dbReference>
<dbReference type="Proteomes" id="UP000560081">
    <property type="component" value="Unassembled WGS sequence"/>
</dbReference>
<dbReference type="Gene3D" id="3.40.50.300">
    <property type="entry name" value="P-loop containing nucleotide triphosphate hydrolases"/>
    <property type="match status" value="1"/>
</dbReference>
<dbReference type="HAMAP" id="MF_00376">
    <property type="entry name" value="Dephospho_CoA_kinase"/>
    <property type="match status" value="1"/>
</dbReference>
<comment type="similarity">
    <text evidence="2">Belongs to the BCCT transporter (TC 2.A.15) family.</text>
</comment>
<evidence type="ECO:0000256" key="4">
    <source>
        <dbReference type="ARBA" id="ARBA00022475"/>
    </source>
</evidence>
<dbReference type="SUPFAM" id="SSF52540">
    <property type="entry name" value="P-loop containing nucleoside triphosphate hydrolases"/>
    <property type="match status" value="1"/>
</dbReference>
<keyword evidence="13" id="KW-1185">Reference proteome</keyword>
<name>A0A4Y8X3T7_9MICC</name>
<dbReference type="EMBL" id="JACHMC010000001">
    <property type="protein sequence ID" value="MBB4882729.1"/>
    <property type="molecule type" value="Genomic_DNA"/>
</dbReference>
<dbReference type="GO" id="GO:0005886">
    <property type="term" value="C:plasma membrane"/>
    <property type="evidence" value="ECO:0007669"/>
    <property type="project" value="UniProtKB-SubCell"/>
</dbReference>
<dbReference type="NCBIfam" id="TIGR00842">
    <property type="entry name" value="bcct"/>
    <property type="match status" value="1"/>
</dbReference>
<evidence type="ECO:0000256" key="8">
    <source>
        <dbReference type="ARBA" id="ARBA00022989"/>
    </source>
</evidence>
<keyword evidence="10" id="KW-0963">Cytoplasm</keyword>
<keyword evidence="7 10" id="KW-0067">ATP-binding</keyword>
<dbReference type="PROSITE" id="PS51219">
    <property type="entry name" value="DPCK"/>
    <property type="match status" value="1"/>
</dbReference>
<evidence type="ECO:0000256" key="5">
    <source>
        <dbReference type="ARBA" id="ARBA00022692"/>
    </source>
</evidence>
<keyword evidence="8" id="KW-1133">Transmembrane helix</keyword>
<evidence type="ECO:0000256" key="3">
    <source>
        <dbReference type="ARBA" id="ARBA00022448"/>
    </source>
</evidence>
<keyword evidence="9" id="KW-0472">Membrane</keyword>
<comment type="similarity">
    <text evidence="10">Belongs to the CoaE family.</text>
</comment>
<reference evidence="12 13" key="1">
    <citation type="submission" date="2020-08" db="EMBL/GenBank/DDBJ databases">
        <title>Sequencing the genomes of 1000 actinobacteria strains.</title>
        <authorList>
            <person name="Klenk H.-P."/>
        </authorList>
    </citation>
    <scope>NUCLEOTIDE SEQUENCE [LARGE SCALE GENOMIC DNA]</scope>
    <source>
        <strain evidence="12 13">DSM 19079</strain>
    </source>
</reference>
<dbReference type="Pfam" id="PF02028">
    <property type="entry name" value="BCCT"/>
    <property type="match status" value="1"/>
</dbReference>